<dbReference type="Proteomes" id="UP001497644">
    <property type="component" value="Chromosome 14"/>
</dbReference>
<accession>A0AAV2NFH7</accession>
<dbReference type="AlphaFoldDB" id="A0AAV2NFH7"/>
<protein>
    <recommendedName>
        <fullName evidence="1">GST N-terminal domain-containing protein</fullName>
    </recommendedName>
</protein>
<dbReference type="Gene3D" id="3.40.30.10">
    <property type="entry name" value="Glutaredoxin"/>
    <property type="match status" value="1"/>
</dbReference>
<evidence type="ECO:0000313" key="2">
    <source>
        <dbReference type="EMBL" id="CAL1678282.1"/>
    </source>
</evidence>
<dbReference type="Gene3D" id="1.20.1050.10">
    <property type="match status" value="1"/>
</dbReference>
<proteinExistence type="predicted"/>
<dbReference type="InterPro" id="IPR004045">
    <property type="entry name" value="Glutathione_S-Trfase_N"/>
</dbReference>
<reference evidence="2" key="1">
    <citation type="submission" date="2024-04" db="EMBL/GenBank/DDBJ databases">
        <authorList>
            <consortium name="Molecular Ecology Group"/>
        </authorList>
    </citation>
    <scope>NUCLEOTIDE SEQUENCE</scope>
</reference>
<dbReference type="EMBL" id="OZ034837">
    <property type="protein sequence ID" value="CAL1678282.1"/>
    <property type="molecule type" value="Genomic_DNA"/>
</dbReference>
<evidence type="ECO:0000313" key="3">
    <source>
        <dbReference type="Proteomes" id="UP001497644"/>
    </source>
</evidence>
<sequence>MGGQCATYMLMYGRTEFEKDLISEISTTWYCTHWLNPSSQFPVVEINGTSYTDPVMICYYLAKQLNLLGNNARDEWFITKTVPLLHEFRRDISVTWSSLRQRTESLSTIEGEYEYPLYVLNTKFS</sequence>
<feature type="domain" description="GST N-terminal" evidence="1">
    <location>
        <begin position="1"/>
        <end position="69"/>
    </location>
</feature>
<name>A0AAV2NFH7_9HYME</name>
<organism evidence="2 3">
    <name type="scientific">Lasius platythorax</name>
    <dbReference type="NCBI Taxonomy" id="488582"/>
    <lineage>
        <taxon>Eukaryota</taxon>
        <taxon>Metazoa</taxon>
        <taxon>Ecdysozoa</taxon>
        <taxon>Arthropoda</taxon>
        <taxon>Hexapoda</taxon>
        <taxon>Insecta</taxon>
        <taxon>Pterygota</taxon>
        <taxon>Neoptera</taxon>
        <taxon>Endopterygota</taxon>
        <taxon>Hymenoptera</taxon>
        <taxon>Apocrita</taxon>
        <taxon>Aculeata</taxon>
        <taxon>Formicoidea</taxon>
        <taxon>Formicidae</taxon>
        <taxon>Formicinae</taxon>
        <taxon>Lasius</taxon>
        <taxon>Lasius</taxon>
    </lineage>
</organism>
<dbReference type="InterPro" id="IPR036249">
    <property type="entry name" value="Thioredoxin-like_sf"/>
</dbReference>
<gene>
    <name evidence="2" type="ORF">LPLAT_LOCUS4172</name>
</gene>
<keyword evidence="3" id="KW-1185">Reference proteome</keyword>
<dbReference type="SUPFAM" id="SSF52833">
    <property type="entry name" value="Thioredoxin-like"/>
    <property type="match status" value="1"/>
</dbReference>
<dbReference type="PROSITE" id="PS50404">
    <property type="entry name" value="GST_NTER"/>
    <property type="match status" value="1"/>
</dbReference>
<evidence type="ECO:0000259" key="1">
    <source>
        <dbReference type="PROSITE" id="PS50404"/>
    </source>
</evidence>